<keyword evidence="3" id="KW-1133">Transmembrane helix</keyword>
<dbReference type="InterPro" id="IPR031989">
    <property type="entry name" value="DUF5067"/>
</dbReference>
<dbReference type="Pfam" id="PF16729">
    <property type="entry name" value="DUF5067"/>
    <property type="match status" value="2"/>
</dbReference>
<feature type="transmembrane region" description="Helical" evidence="3">
    <location>
        <begin position="170"/>
        <end position="191"/>
    </location>
</feature>
<dbReference type="EMBL" id="ABXX02000002">
    <property type="protein sequence ID" value="EEG71073.1"/>
    <property type="molecule type" value="Genomic_DNA"/>
</dbReference>
<protein>
    <recommendedName>
        <fullName evidence="4">DUF5067 domain-containing protein</fullName>
    </recommendedName>
</protein>
<keyword evidence="3" id="KW-0472">Membrane</keyword>
<reference evidence="5 6" key="1">
    <citation type="submission" date="2009-02" db="EMBL/GenBank/DDBJ databases">
        <title>Draft genome sequence of Bifidobacterium pseudocatenulatum (DSM 20438).</title>
        <authorList>
            <person name="Sudarsanam P."/>
            <person name="Ley R."/>
            <person name="Guruge J."/>
            <person name="Turnbaugh P.J."/>
            <person name="Mahowald M."/>
            <person name="Liep D."/>
            <person name="Gordon J."/>
        </authorList>
    </citation>
    <scope>NUCLEOTIDE SEQUENCE [LARGE SCALE GENOMIC DNA]</scope>
    <source>
        <strain evidence="5 6">DSM 20438</strain>
    </source>
</reference>
<feature type="compositionally biased region" description="Basic and acidic residues" evidence="2">
    <location>
        <begin position="43"/>
        <end position="53"/>
    </location>
</feature>
<evidence type="ECO:0000313" key="6">
    <source>
        <dbReference type="Proteomes" id="UP000003875"/>
    </source>
</evidence>
<dbReference type="AlphaFoldDB" id="C0BSC3"/>
<accession>C0BSC3</accession>
<evidence type="ECO:0000256" key="2">
    <source>
        <dbReference type="SAM" id="MobiDB-lite"/>
    </source>
</evidence>
<dbReference type="eggNOG" id="ENOG5031S72">
    <property type="taxonomic scope" value="Bacteria"/>
</dbReference>
<sequence length="500" mass="55940">MEGTDQKEPFMGLLNNNDYIDPFKGSDYIDPSSNAERLSNQVNRDHARRESYVQRRYVKPAQSDQASRDRQAPQNTRSKQDGRSQQAQGDQSTRGDTLQTMLNDWSTQTMRYAQSMQQSLQQALRQNQQNPQNPQGRPSQPYNPPRIQTERATREFQSTSDKKQRRHKNGFVTVLEIVIIIAVIASIGGMLSDSMSNIISDFDGSTSQFEELSTQETVSEDVGKLYSTGGKALEVNIEGVQTGPEDLNGDATLTVLLTCTNIGKKTMYPHAVADLMVMQNGIELAPAFTSNEDSDRTEFSGAEMKPKKSSQTTSSFVLTDTNSPVVVQLMNYSQHNVVRAAFSFDEVDIEGSLKHIDYAAVPQPEQVDASNFDEDGSVTDYDESTLHFRVDSIEKTSPSYADHDIAFARISWYVENGSKYRAFLNYMDVSATQDGTELHSTYLDDDSYSTTRKVTPGVKMTTTVAFETQSNSPVTFIFSDYGDEILRKTVNLRSIESLEL</sequence>
<gene>
    <name evidence="5" type="ORF">BIFPSEUDO_03041</name>
</gene>
<feature type="compositionally biased region" description="Polar residues" evidence="2">
    <location>
        <begin position="72"/>
        <end position="97"/>
    </location>
</feature>
<keyword evidence="1" id="KW-0732">Signal</keyword>
<feature type="compositionally biased region" description="Polar residues" evidence="2">
    <location>
        <begin position="31"/>
        <end position="42"/>
    </location>
</feature>
<feature type="region of interest" description="Disordered" evidence="2">
    <location>
        <begin position="290"/>
        <end position="315"/>
    </location>
</feature>
<dbReference type="Gene3D" id="2.60.40.1240">
    <property type="match status" value="2"/>
</dbReference>
<feature type="domain" description="DUF5067" evidence="4">
    <location>
        <begin position="231"/>
        <end position="330"/>
    </location>
</feature>
<feature type="region of interest" description="Disordered" evidence="2">
    <location>
        <begin position="1"/>
        <end position="97"/>
    </location>
</feature>
<reference evidence="5 6" key="2">
    <citation type="submission" date="2009-02" db="EMBL/GenBank/DDBJ databases">
        <authorList>
            <person name="Fulton L."/>
            <person name="Clifton S."/>
            <person name="Fulton B."/>
            <person name="Xu J."/>
            <person name="Minx P."/>
            <person name="Pepin K.H."/>
            <person name="Johnson M."/>
            <person name="Bhonagiri V."/>
            <person name="Nash W.E."/>
            <person name="Mardis E.R."/>
            <person name="Wilson R.K."/>
        </authorList>
    </citation>
    <scope>NUCLEOTIDE SEQUENCE [LARGE SCALE GENOMIC DNA]</scope>
    <source>
        <strain evidence="5 6">DSM 20438</strain>
    </source>
</reference>
<evidence type="ECO:0000259" key="4">
    <source>
        <dbReference type="Pfam" id="PF16729"/>
    </source>
</evidence>
<feature type="domain" description="DUF5067" evidence="4">
    <location>
        <begin position="384"/>
        <end position="480"/>
    </location>
</feature>
<evidence type="ECO:0000256" key="3">
    <source>
        <dbReference type="SAM" id="Phobius"/>
    </source>
</evidence>
<evidence type="ECO:0000256" key="1">
    <source>
        <dbReference type="ARBA" id="ARBA00022729"/>
    </source>
</evidence>
<dbReference type="InterPro" id="IPR029050">
    <property type="entry name" value="Immunoprotect_excell_Ig-like"/>
</dbReference>
<keyword evidence="3" id="KW-0812">Transmembrane</keyword>
<name>C0BSC3_BIFPS</name>
<feature type="compositionally biased region" description="Low complexity" evidence="2">
    <location>
        <begin position="113"/>
        <end position="140"/>
    </location>
</feature>
<feature type="region of interest" description="Disordered" evidence="2">
    <location>
        <begin position="112"/>
        <end position="146"/>
    </location>
</feature>
<evidence type="ECO:0000313" key="5">
    <source>
        <dbReference type="EMBL" id="EEG71073.1"/>
    </source>
</evidence>
<dbReference type="Proteomes" id="UP000003875">
    <property type="component" value="Unassembled WGS sequence"/>
</dbReference>
<proteinExistence type="predicted"/>
<organism evidence="5 6">
    <name type="scientific">Bifidobacterium pseudocatenulatum DSM 20438 = JCM 1200 = LMG 10505</name>
    <dbReference type="NCBI Taxonomy" id="547043"/>
    <lineage>
        <taxon>Bacteria</taxon>
        <taxon>Bacillati</taxon>
        <taxon>Actinomycetota</taxon>
        <taxon>Actinomycetes</taxon>
        <taxon>Bifidobacteriales</taxon>
        <taxon>Bifidobacteriaceae</taxon>
        <taxon>Bifidobacterium</taxon>
    </lineage>
</organism>
<comment type="caution">
    <text evidence="5">The sequence shown here is derived from an EMBL/GenBank/DDBJ whole genome shotgun (WGS) entry which is preliminary data.</text>
</comment>